<protein>
    <recommendedName>
        <fullName evidence="4">FAM227B</fullName>
    </recommendedName>
</protein>
<dbReference type="EMBL" id="JAKMXF010000144">
    <property type="protein sequence ID" value="KAI6656518.1"/>
    <property type="molecule type" value="Genomic_DNA"/>
</dbReference>
<organism evidence="2 3">
    <name type="scientific">Oopsacas minuta</name>
    <dbReference type="NCBI Taxonomy" id="111878"/>
    <lineage>
        <taxon>Eukaryota</taxon>
        <taxon>Metazoa</taxon>
        <taxon>Porifera</taxon>
        <taxon>Hexactinellida</taxon>
        <taxon>Hexasterophora</taxon>
        <taxon>Lyssacinosida</taxon>
        <taxon>Leucopsacidae</taxon>
        <taxon>Oopsacas</taxon>
    </lineage>
</organism>
<sequence length="468" mass="54681">MSHLTVYDGHHTIVVECDKSPIGRQAIVTGKPPPKVLSLEEMGSIFEVNRILSNPCSQVVPCNFGPLIDNWEEISAVRTRKRVPNASSKSTEARNSILQKPRLIELATYPGYTQHEATPLPFNLSVTDIITDVINAQAYLQKKPGFKEYSRNKMMDEKIHTIVLDLFWWVFLDSYNPNKIIQEYLFIRTANSFGDFFALLDSRNKFKDKFLHIQLEILCQTIFTTYIRAYPTSSNQFDDNFKSKICNLIHYWFTGLPPFPNSWKNWPIDKLIQGVILHHNSNDVKTPAEDKISLKLSKPQEQEYDKSKLKKFVFTKKPESNPIHGPSYLLERTLLRTTGHSPLMEYYLSCRDIVHNPTNSILLQHSHAHIPPNTTNVTYYDFLKRYNKRSQARRDRMYDIMRSTNQNIMKRRIEQDKFSRQQSVPDRHNLESRDEEKYLKQRLILNDSSVSQKEEDQLLTQLQNTIEP</sequence>
<evidence type="ECO:0000313" key="2">
    <source>
        <dbReference type="EMBL" id="KAI6656518.1"/>
    </source>
</evidence>
<reference evidence="2 3" key="1">
    <citation type="journal article" date="2023" name="BMC Biol.">
        <title>The compact genome of the sponge Oopsacas minuta (Hexactinellida) is lacking key metazoan core genes.</title>
        <authorList>
            <person name="Santini S."/>
            <person name="Schenkelaars Q."/>
            <person name="Jourda C."/>
            <person name="Duchesne M."/>
            <person name="Belahbib H."/>
            <person name="Rocher C."/>
            <person name="Selva M."/>
            <person name="Riesgo A."/>
            <person name="Vervoort M."/>
            <person name="Leys S.P."/>
            <person name="Kodjabachian L."/>
            <person name="Le Bivic A."/>
            <person name="Borchiellini C."/>
            <person name="Claverie J.M."/>
            <person name="Renard E."/>
        </authorList>
    </citation>
    <scope>NUCLEOTIDE SEQUENCE [LARGE SCALE GENOMIC DNA]</scope>
    <source>
        <strain evidence="2">SPO-2</strain>
    </source>
</reference>
<dbReference type="PANTHER" id="PTHR33560:SF1">
    <property type="entry name" value="PROTEIN FAM227A"/>
    <property type="match status" value="1"/>
</dbReference>
<gene>
    <name evidence="2" type="ORF">LOD99_1314</name>
</gene>
<evidence type="ECO:0000313" key="3">
    <source>
        <dbReference type="Proteomes" id="UP001165289"/>
    </source>
</evidence>
<evidence type="ECO:0000256" key="1">
    <source>
        <dbReference type="ARBA" id="ARBA00008666"/>
    </source>
</evidence>
<dbReference type="PANTHER" id="PTHR33560">
    <property type="entry name" value="PROTEIN FAM227B"/>
    <property type="match status" value="1"/>
</dbReference>
<dbReference type="Pfam" id="PF14922">
    <property type="entry name" value="FWWh"/>
    <property type="match status" value="1"/>
</dbReference>
<comment type="similarity">
    <text evidence="1">Belongs to the FAM227 family.</text>
</comment>
<proteinExistence type="inferred from homology"/>
<name>A0AAV7K5U3_9METZ</name>
<dbReference type="AlphaFoldDB" id="A0AAV7K5U3"/>
<evidence type="ECO:0008006" key="4">
    <source>
        <dbReference type="Google" id="ProtNLM"/>
    </source>
</evidence>
<dbReference type="Proteomes" id="UP001165289">
    <property type="component" value="Unassembled WGS sequence"/>
</dbReference>
<accession>A0AAV7K5U3</accession>
<comment type="caution">
    <text evidence="2">The sequence shown here is derived from an EMBL/GenBank/DDBJ whole genome shotgun (WGS) entry which is preliminary data.</text>
</comment>
<dbReference type="InterPro" id="IPR029417">
    <property type="entry name" value="FAM227"/>
</dbReference>
<keyword evidence="3" id="KW-1185">Reference proteome</keyword>